<proteinExistence type="predicted"/>
<evidence type="ECO:0000313" key="1">
    <source>
        <dbReference type="EMBL" id="KAJ2966815.1"/>
    </source>
</evidence>
<name>A0ACC1MIH6_9HYPO</name>
<dbReference type="EMBL" id="JANJQO010002502">
    <property type="protein sequence ID" value="KAJ2966815.1"/>
    <property type="molecule type" value="Genomic_DNA"/>
</dbReference>
<sequence length="167" mass="17953">MSTYRIGRKEAIKDAINRGAVFVLVIAAIATGATSHQKKAFTMLYIFGSISVALAAIAFLHALFLVLKGPETSMRKALLKLPFELILLAFLILSTYYAFSTNGKSGMDGFIDPDVSARRVACGFLCMVAAGAQIIHAPAAIKSLLAAKYAEQDLREKQELEAGARVV</sequence>
<reference evidence="1" key="1">
    <citation type="submission" date="2022-08" db="EMBL/GenBank/DDBJ databases">
        <title>Genome Sequence of Lecanicillium fungicola.</title>
        <authorList>
            <person name="Buettner E."/>
        </authorList>
    </citation>
    <scope>NUCLEOTIDE SEQUENCE</scope>
    <source>
        <strain evidence="1">Babe33</strain>
    </source>
</reference>
<dbReference type="Proteomes" id="UP001143910">
    <property type="component" value="Unassembled WGS sequence"/>
</dbReference>
<keyword evidence="2" id="KW-1185">Reference proteome</keyword>
<accession>A0ACC1MIH6</accession>
<organism evidence="1 2">
    <name type="scientific">Zarea fungicola</name>
    <dbReference type="NCBI Taxonomy" id="93591"/>
    <lineage>
        <taxon>Eukaryota</taxon>
        <taxon>Fungi</taxon>
        <taxon>Dikarya</taxon>
        <taxon>Ascomycota</taxon>
        <taxon>Pezizomycotina</taxon>
        <taxon>Sordariomycetes</taxon>
        <taxon>Hypocreomycetidae</taxon>
        <taxon>Hypocreales</taxon>
        <taxon>Cordycipitaceae</taxon>
        <taxon>Zarea</taxon>
    </lineage>
</organism>
<gene>
    <name evidence="1" type="ORF">NQ176_g9969</name>
</gene>
<protein>
    <submittedName>
        <fullName evidence="1">Uncharacterized protein</fullName>
    </submittedName>
</protein>
<evidence type="ECO:0000313" key="2">
    <source>
        <dbReference type="Proteomes" id="UP001143910"/>
    </source>
</evidence>
<comment type="caution">
    <text evidence="1">The sequence shown here is derived from an EMBL/GenBank/DDBJ whole genome shotgun (WGS) entry which is preliminary data.</text>
</comment>